<evidence type="ECO:0000256" key="3">
    <source>
        <dbReference type="ARBA" id="ARBA00023125"/>
    </source>
</evidence>
<dbReference type="InterPro" id="IPR013325">
    <property type="entry name" value="RNA_pol_sigma_r2"/>
</dbReference>
<dbReference type="Gene3D" id="1.20.120.1810">
    <property type="match status" value="1"/>
</dbReference>
<dbReference type="OrthoDB" id="1185556at2"/>
<dbReference type="GO" id="GO:0006352">
    <property type="term" value="P:DNA-templated transcription initiation"/>
    <property type="evidence" value="ECO:0007669"/>
    <property type="project" value="InterPro"/>
</dbReference>
<accession>A0A2P7N1P7</accession>
<dbReference type="GO" id="GO:0016987">
    <property type="term" value="F:sigma factor activity"/>
    <property type="evidence" value="ECO:0007669"/>
    <property type="project" value="UniProtKB-KW"/>
</dbReference>
<dbReference type="PROSITE" id="PS00715">
    <property type="entry name" value="SIGMA70_1"/>
    <property type="match status" value="1"/>
</dbReference>
<reference evidence="7 8" key="1">
    <citation type="journal article" date="2018" name="Environ. Microbiol.">
        <title>Ecological and genomic features of two widespread freshwater picocyanobacteria.</title>
        <authorList>
            <person name="Cabello-Yeves P.J."/>
            <person name="Picazo A."/>
            <person name="Camacho A."/>
            <person name="Callieri C."/>
            <person name="Rosselli R."/>
            <person name="Roda-Garcia J.J."/>
            <person name="Coutinho F.H."/>
            <person name="Rodriguez-Valera F."/>
        </authorList>
    </citation>
    <scope>NUCLEOTIDE SEQUENCE [LARGE SCALE GENOMIC DNA]</scope>
    <source>
        <strain evidence="7 8">Tous</strain>
    </source>
</reference>
<name>A0A2P7N1P7_9CYAN</name>
<dbReference type="PANTHER" id="PTHR30603:SF17">
    <property type="entry name" value="RNA POLYMERASE SIGMA-G FACTOR"/>
    <property type="match status" value="1"/>
</dbReference>
<dbReference type="Proteomes" id="UP000243002">
    <property type="component" value="Unassembled WGS sequence"/>
</dbReference>
<comment type="caution">
    <text evidence="7">The sequence shown here is derived from an EMBL/GenBank/DDBJ whole genome shotgun (WGS) entry which is preliminary data.</text>
</comment>
<evidence type="ECO:0000259" key="6">
    <source>
        <dbReference type="PROSITE" id="PS00715"/>
    </source>
</evidence>
<dbReference type="SUPFAM" id="SSF88946">
    <property type="entry name" value="Sigma2 domain of RNA polymerase sigma factors"/>
    <property type="match status" value="1"/>
</dbReference>
<dbReference type="RefSeq" id="WP_106501542.1">
    <property type="nucleotide sequence ID" value="NZ_PXXO01000001.1"/>
</dbReference>
<keyword evidence="4" id="KW-0804">Transcription</keyword>
<dbReference type="NCBIfam" id="TIGR02937">
    <property type="entry name" value="sigma70-ECF"/>
    <property type="match status" value="1"/>
</dbReference>
<evidence type="ECO:0000256" key="4">
    <source>
        <dbReference type="ARBA" id="ARBA00023163"/>
    </source>
</evidence>
<evidence type="ECO:0000313" key="7">
    <source>
        <dbReference type="EMBL" id="PSJ07356.1"/>
    </source>
</evidence>
<gene>
    <name evidence="7" type="ORF">C7K55_01050</name>
</gene>
<feature type="region of interest" description="Disordered" evidence="5">
    <location>
        <begin position="1"/>
        <end position="35"/>
    </location>
</feature>
<dbReference type="InterPro" id="IPR014284">
    <property type="entry name" value="RNA_pol_sigma-70_dom"/>
</dbReference>
<evidence type="ECO:0000256" key="5">
    <source>
        <dbReference type="SAM" id="MobiDB-lite"/>
    </source>
</evidence>
<feature type="region of interest" description="Disordered" evidence="5">
    <location>
        <begin position="215"/>
        <end position="234"/>
    </location>
</feature>
<keyword evidence="3" id="KW-0238">DNA-binding</keyword>
<dbReference type="InterPro" id="IPR050239">
    <property type="entry name" value="Sigma-70_RNA_pol_init_factors"/>
</dbReference>
<dbReference type="AlphaFoldDB" id="A0A2P7N1P7"/>
<dbReference type="GO" id="GO:0003677">
    <property type="term" value="F:DNA binding"/>
    <property type="evidence" value="ECO:0007669"/>
    <property type="project" value="UniProtKB-KW"/>
</dbReference>
<keyword evidence="2" id="KW-0731">Sigma factor</keyword>
<protein>
    <recommendedName>
        <fullName evidence="6">RNA polymerase sigma-70 domain-containing protein</fullName>
    </recommendedName>
</protein>
<keyword evidence="8" id="KW-1185">Reference proteome</keyword>
<keyword evidence="1" id="KW-0805">Transcription regulation</keyword>
<sequence length="308" mass="33439">MARSCPASAHSKTSARQRRSGQADPAQAELGPSQLHTRNRSWLEAMAASPDAATKLWWRNALVEHNLALVRMVAQRQSQRTGQPFDELVSAGCLGLIRAVEAFDLRQTCNLSSYAVPFIRGAMLHDVRDHGQPLHTPRRLRELQQRARRRQEQRRSQGLAPLAAADLALELGCNTAQLEEASAVQRALQVRSLDAPLSGEGEQEGTLLDQLAAGSTGATSAGDDPSNDPSEDLTAGERALEAHWLQAQLSRLGGIEQRLLLGHWIEGLGWCELALEHKLSSRQARQRGEALLACLQVNAIASSAAIAV</sequence>
<dbReference type="Pfam" id="PF04542">
    <property type="entry name" value="Sigma70_r2"/>
    <property type="match status" value="1"/>
</dbReference>
<proteinExistence type="predicted"/>
<organism evidence="7 8">
    <name type="scientific">Cyanobium usitatum str. Tous</name>
    <dbReference type="NCBI Taxonomy" id="2116684"/>
    <lineage>
        <taxon>Bacteria</taxon>
        <taxon>Bacillati</taxon>
        <taxon>Cyanobacteriota</taxon>
        <taxon>Cyanophyceae</taxon>
        <taxon>Synechococcales</taxon>
        <taxon>Prochlorococcaceae</taxon>
        <taxon>Cyanobium</taxon>
    </lineage>
</organism>
<dbReference type="EMBL" id="PXXO01000001">
    <property type="protein sequence ID" value="PSJ07356.1"/>
    <property type="molecule type" value="Genomic_DNA"/>
</dbReference>
<feature type="domain" description="RNA polymerase sigma-70" evidence="6">
    <location>
        <begin position="87"/>
        <end position="100"/>
    </location>
</feature>
<evidence type="ECO:0000256" key="2">
    <source>
        <dbReference type="ARBA" id="ARBA00023082"/>
    </source>
</evidence>
<evidence type="ECO:0000256" key="1">
    <source>
        <dbReference type="ARBA" id="ARBA00023015"/>
    </source>
</evidence>
<dbReference type="PANTHER" id="PTHR30603">
    <property type="entry name" value="RNA POLYMERASE SIGMA FACTOR RPO"/>
    <property type="match status" value="1"/>
</dbReference>
<evidence type="ECO:0000313" key="8">
    <source>
        <dbReference type="Proteomes" id="UP000243002"/>
    </source>
</evidence>
<dbReference type="InterPro" id="IPR000943">
    <property type="entry name" value="RNA_pol_sigma70"/>
</dbReference>
<dbReference type="InterPro" id="IPR007627">
    <property type="entry name" value="RNA_pol_sigma70_r2"/>
</dbReference>